<feature type="region of interest" description="Disordered" evidence="8">
    <location>
        <begin position="523"/>
        <end position="570"/>
    </location>
</feature>
<evidence type="ECO:0000256" key="4">
    <source>
        <dbReference type="ARBA" id="ARBA00022771"/>
    </source>
</evidence>
<feature type="region of interest" description="Disordered" evidence="8">
    <location>
        <begin position="65"/>
        <end position="84"/>
    </location>
</feature>
<dbReference type="EMBL" id="CM003159">
    <property type="protein sequence ID" value="KIS66062.1"/>
    <property type="molecule type" value="Genomic_DNA"/>
</dbReference>
<feature type="compositionally biased region" description="Basic and acidic residues" evidence="8">
    <location>
        <begin position="1602"/>
        <end position="1614"/>
    </location>
</feature>
<dbReference type="GO" id="GO:0005634">
    <property type="term" value="C:nucleus"/>
    <property type="evidence" value="ECO:0007669"/>
    <property type="project" value="UniProtKB-SubCell"/>
</dbReference>
<evidence type="ECO:0000256" key="6">
    <source>
        <dbReference type="ARBA" id="ARBA00023242"/>
    </source>
</evidence>
<dbReference type="InParanoid" id="A0A0D1BVP4"/>
<feature type="domain" description="C2H2-type" evidence="9">
    <location>
        <begin position="43"/>
        <end position="73"/>
    </location>
</feature>
<dbReference type="GO" id="GO:0000785">
    <property type="term" value="C:chromatin"/>
    <property type="evidence" value="ECO:0000318"/>
    <property type="project" value="GO_Central"/>
</dbReference>
<comment type="subcellular location">
    <subcellularLocation>
        <location evidence="1">Nucleus</location>
    </subcellularLocation>
</comment>
<evidence type="ECO:0000256" key="3">
    <source>
        <dbReference type="ARBA" id="ARBA00022737"/>
    </source>
</evidence>
<feature type="region of interest" description="Disordered" evidence="8">
    <location>
        <begin position="1069"/>
        <end position="1098"/>
    </location>
</feature>
<keyword evidence="5" id="KW-0862">Zinc</keyword>
<organism evidence="10 11">
    <name type="scientific">Mycosarcoma maydis</name>
    <name type="common">Corn smut fungus</name>
    <name type="synonym">Ustilago maydis</name>
    <dbReference type="NCBI Taxonomy" id="5270"/>
    <lineage>
        <taxon>Eukaryota</taxon>
        <taxon>Fungi</taxon>
        <taxon>Dikarya</taxon>
        <taxon>Basidiomycota</taxon>
        <taxon>Ustilaginomycotina</taxon>
        <taxon>Ustilaginomycetes</taxon>
        <taxon>Ustilaginales</taxon>
        <taxon>Ustilaginaceae</taxon>
        <taxon>Mycosarcoma</taxon>
    </lineage>
</organism>
<feature type="region of interest" description="Disordered" evidence="8">
    <location>
        <begin position="1592"/>
        <end position="1614"/>
    </location>
</feature>
<keyword evidence="11" id="KW-1185">Reference proteome</keyword>
<dbReference type="GO" id="GO:0000981">
    <property type="term" value="F:DNA-binding transcription factor activity, RNA polymerase II-specific"/>
    <property type="evidence" value="ECO:0000318"/>
    <property type="project" value="GO_Central"/>
</dbReference>
<feature type="compositionally biased region" description="Polar residues" evidence="8">
    <location>
        <begin position="549"/>
        <end position="568"/>
    </location>
</feature>
<dbReference type="RefSeq" id="XP_011392178.1">
    <property type="nucleotide sequence ID" value="XM_011393876.1"/>
</dbReference>
<evidence type="ECO:0000259" key="9">
    <source>
        <dbReference type="PROSITE" id="PS50157"/>
    </source>
</evidence>
<evidence type="ECO:0000313" key="10">
    <source>
        <dbReference type="EMBL" id="KIS66062.1"/>
    </source>
</evidence>
<dbReference type="InterPro" id="IPR051059">
    <property type="entry name" value="VerF-like"/>
</dbReference>
<dbReference type="Proteomes" id="UP000000561">
    <property type="component" value="Chromosome 20"/>
</dbReference>
<feature type="compositionally biased region" description="Low complexity" evidence="8">
    <location>
        <begin position="72"/>
        <end position="84"/>
    </location>
</feature>
<dbReference type="Pfam" id="PF00096">
    <property type="entry name" value="zf-C2H2"/>
    <property type="match status" value="1"/>
</dbReference>
<feature type="compositionally biased region" description="Polar residues" evidence="8">
    <location>
        <begin position="207"/>
        <end position="222"/>
    </location>
</feature>
<evidence type="ECO:0000256" key="7">
    <source>
        <dbReference type="PROSITE-ProRule" id="PRU00042"/>
    </source>
</evidence>
<feature type="region of interest" description="Disordered" evidence="8">
    <location>
        <begin position="697"/>
        <end position="723"/>
    </location>
</feature>
<dbReference type="VEuPathDB" id="FungiDB:UMAG_05804"/>
<sequence length="1614" mass="176741">MPAFRSHDPARKFHCDVLGCSASFVKRAHLRRHEMTHTQRRDFTCPGCNRAFSRNDSMARHLRRKHPHLYRSPEAPSASSTTPAERLYTGAAPGAAASSNFVSTSSYSMLALRSPFESAFNSNNSAYQRRAHDPRTLPDPLARTASFPDIYSRDGATHSPKGISSAHWRDSSRAPDAAFLPGAAPPEDGMRPYQNRTSYSIKEEPSCQPSYSTPSLFSNTSEPMDRVGPTRRASHDQSTSMYRSNWMQASDFDHGASQAPLPSQFPWERQDGQTNYVHPSSHAGWSGAVGAMGLASFPPSDHGRRGYIDPSFASSATPSGLPSFGELPHLADFPTQTEMLQSEFFVGAMPSRHGDECWASLDPSMLTAQGAERVRVESATEHGQNCSHACPIPAGSGASPCERSTMAADTCFPVDFRNLSENAAPVAPPNAEQVERIMADLGIDLGSSQSSAIDPSRTFSSQSCFAQQPETSMAAAPLIPSQTAVSAAWAGDRFAPSASSYHQHSFSQAQSSQSSAYLPSLTASQSEALGPNATSRRRSMERSWSSASMTFDNNSQTHVHRSGTQSYAGESHDTLIQPVEDSNVKGEAQETVGMSLYSDPNFNKPHESSPSQRAARVEEGEEKSARNGDSLHQATPLPNVPRPTASDSKDVAMNSPTDNGRHPDIAATIASDNAATSTRSAGQDHVSFADAVDKSQAEVDKGLAPSNHQQQHASASTSASASVSTSAVSGDQLQLVVDRFRAFAQLCQNHLHPSVEMLESLTPLIPKVIRTAAPIYHPFMLGQQKAHSSEEAFALLSLASLQSTIPNVAEEGHRLICFLFGLVVLSCRHTLHLGAKLQCFLNCFLLVGMYGMRQHTPDLWHKFEQNRESILLDVLKVETRSSTFDVALDRIDTDSLDQLDEQELSELWSLWYEHESRKRTLLLCAILDSQSSCYFSPFEIDLSARLEGPRCQFVFAHVHEPCPDSVFFAWPPKVWKSRLATSTSLPSSKGAKVAFSDGKPVSIAACLAEQLLRPHVANQPATVAPPRFRSSFDFGASRSSTQASKPSRSHADNAERTFSAVTGAFVEVTEPSSSSARSSRRPSHADVQDAESETPTATSEVRIVPQLYMSALLEAVHGAWMVDSGWYQTPAWGTGALPEQLEIDADHFDIQSASLIDLPGWRIGRTLHATRVAHALMNWSEMFSGSKNGCHTNSDEAAAGLGLKVTDDAQQLTIRWQTIFLGLCAPLQSLCFYLATSKRSSAIDQERHEKIALLLQVWAESPYCRRALVHAGTILTLLCAARTKCKKERLAPASSHAVYMSLVVLVCTIKLLDEKRSSPQSTNSIGEHVCEELIPAKQAWPHLVLTVDHDNQAKVGDAKESRNDTGTPTPTPTPTRSQDWLRVQFWHRKFQYLGLAGIFREHEVQEGFEVLADWRASVSVGAGPSAATALRRASHLPPRWSSFAGEGRLSDARRAIFDRHMAGGDVRQASHAQLFAPQQNTERDLQRRHHRNSQSKDGATNASSETRRWILQGDTRHATFCGLALWRADVLCQTENGVRREGGETRAVLKQLDRQHLRTLVESVRDDNPAWCFAQEYSELVLKALQDASTAETQATRASPSADDHNHHNHECVV</sequence>
<keyword evidence="2" id="KW-0479">Metal-binding</keyword>
<feature type="region of interest" description="Disordered" evidence="8">
    <location>
        <begin position="1477"/>
        <end position="1507"/>
    </location>
</feature>
<name>A0A0D1BVP4_MYCMD</name>
<dbReference type="GeneID" id="23565592"/>
<dbReference type="eggNOG" id="KOG1721">
    <property type="taxonomic scope" value="Eukaryota"/>
</dbReference>
<feature type="compositionally biased region" description="Polar residues" evidence="8">
    <location>
        <begin position="1495"/>
        <end position="1504"/>
    </location>
</feature>
<gene>
    <name evidence="10" type="ORF">UMAG_05804</name>
</gene>
<dbReference type="SMART" id="SM00355">
    <property type="entry name" value="ZnF_C2H2"/>
    <property type="match status" value="2"/>
</dbReference>
<dbReference type="OMA" id="DSMARHL"/>
<dbReference type="PANTHER" id="PTHR40626">
    <property type="entry name" value="MIP31509P"/>
    <property type="match status" value="1"/>
</dbReference>
<keyword evidence="4 7" id="KW-0863">Zinc-finger</keyword>
<feature type="compositionally biased region" description="Basic and acidic residues" evidence="8">
    <location>
        <begin position="615"/>
        <end position="626"/>
    </location>
</feature>
<reference evidence="10 11" key="1">
    <citation type="journal article" date="2006" name="Nature">
        <title>Insights from the genome of the biotrophic fungal plant pathogen Ustilago maydis.</title>
        <authorList>
            <person name="Kamper J."/>
            <person name="Kahmann R."/>
            <person name="Bolker M."/>
            <person name="Ma L.J."/>
            <person name="Brefort T."/>
            <person name="Saville B.J."/>
            <person name="Banuett F."/>
            <person name="Kronstad J.W."/>
            <person name="Gold S.E."/>
            <person name="Muller O."/>
            <person name="Perlin M.H."/>
            <person name="Wosten H.A."/>
            <person name="de Vries R."/>
            <person name="Ruiz-Herrera J."/>
            <person name="Reynaga-Pena C.G."/>
            <person name="Snetselaar K."/>
            <person name="McCann M."/>
            <person name="Perez-Martin J."/>
            <person name="Feldbrugge M."/>
            <person name="Basse C.W."/>
            <person name="Steinberg G."/>
            <person name="Ibeas J.I."/>
            <person name="Holloman W."/>
            <person name="Guzman P."/>
            <person name="Farman M."/>
            <person name="Stajich J.E."/>
            <person name="Sentandreu R."/>
            <person name="Gonzalez-Prieto J.M."/>
            <person name="Kennell J.C."/>
            <person name="Molina L."/>
            <person name="Schirawski J."/>
            <person name="Mendoza-Mendoza A."/>
            <person name="Greilinger D."/>
            <person name="Munch K."/>
            <person name="Rossel N."/>
            <person name="Scherer M."/>
            <person name="Vranes M."/>
            <person name="Ladendorf O."/>
            <person name="Vincon V."/>
            <person name="Fuchs U."/>
            <person name="Sandrock B."/>
            <person name="Meng S."/>
            <person name="Ho E.C."/>
            <person name="Cahill M.J."/>
            <person name="Boyce K.J."/>
            <person name="Klose J."/>
            <person name="Klosterman S.J."/>
            <person name="Deelstra H.J."/>
            <person name="Ortiz-Castellanos L."/>
            <person name="Li W."/>
            <person name="Sanchez-Alonso P."/>
            <person name="Schreier P.H."/>
            <person name="Hauser-Hahn I."/>
            <person name="Vaupel M."/>
            <person name="Koopmann E."/>
            <person name="Friedrich G."/>
            <person name="Voss H."/>
            <person name="Schluter T."/>
            <person name="Margolis J."/>
            <person name="Platt D."/>
            <person name="Swimmer C."/>
            <person name="Gnirke A."/>
            <person name="Chen F."/>
            <person name="Vysotskaia V."/>
            <person name="Mannhaupt G."/>
            <person name="Guldener U."/>
            <person name="Munsterkotter M."/>
            <person name="Haase D."/>
            <person name="Oesterheld M."/>
            <person name="Mewes H.W."/>
            <person name="Mauceli E.W."/>
            <person name="DeCaprio D."/>
            <person name="Wade C.M."/>
            <person name="Butler J."/>
            <person name="Young S."/>
            <person name="Jaffe D.B."/>
            <person name="Calvo S."/>
            <person name="Nusbaum C."/>
            <person name="Galagan J."/>
            <person name="Birren B.W."/>
        </authorList>
    </citation>
    <scope>NUCLEOTIDE SEQUENCE [LARGE SCALE GENOMIC DNA]</scope>
    <source>
        <strain evidence="11">DSM 14603 / FGSC 9021 / UM521</strain>
    </source>
</reference>
<evidence type="ECO:0000313" key="11">
    <source>
        <dbReference type="Proteomes" id="UP000000561"/>
    </source>
</evidence>
<evidence type="ECO:0000256" key="1">
    <source>
        <dbReference type="ARBA" id="ARBA00004123"/>
    </source>
</evidence>
<keyword evidence="6" id="KW-0539">Nucleus</keyword>
<protein>
    <submittedName>
        <fullName evidence="10">Cys(2)His(2) zinc finger transcriptional activator</fullName>
    </submittedName>
</protein>
<dbReference type="GO" id="GO:0000978">
    <property type="term" value="F:RNA polymerase II cis-regulatory region sequence-specific DNA binding"/>
    <property type="evidence" value="ECO:0000318"/>
    <property type="project" value="GO_Central"/>
</dbReference>
<dbReference type="STRING" id="237631.A0A0D1BVP4"/>
<dbReference type="Gene3D" id="3.30.160.60">
    <property type="entry name" value="Classic Zinc Finger"/>
    <property type="match status" value="2"/>
</dbReference>
<keyword evidence="3" id="KW-0677">Repeat</keyword>
<feature type="region of interest" description="Disordered" evidence="8">
    <location>
        <begin position="595"/>
        <end position="664"/>
    </location>
</feature>
<feature type="region of interest" description="Disordered" evidence="8">
    <location>
        <begin position="1354"/>
        <end position="1377"/>
    </location>
</feature>
<evidence type="ECO:0000256" key="5">
    <source>
        <dbReference type="ARBA" id="ARBA00022833"/>
    </source>
</evidence>
<dbReference type="InterPro" id="IPR036236">
    <property type="entry name" value="Znf_C2H2_sf"/>
</dbReference>
<feature type="domain" description="C2H2-type" evidence="9">
    <location>
        <begin position="13"/>
        <end position="42"/>
    </location>
</feature>
<evidence type="ECO:0000256" key="8">
    <source>
        <dbReference type="SAM" id="MobiDB-lite"/>
    </source>
</evidence>
<dbReference type="PROSITE" id="PS50157">
    <property type="entry name" value="ZINC_FINGER_C2H2_2"/>
    <property type="match status" value="2"/>
</dbReference>
<dbReference type="InterPro" id="IPR013087">
    <property type="entry name" value="Znf_C2H2_type"/>
</dbReference>
<evidence type="ECO:0000256" key="2">
    <source>
        <dbReference type="ARBA" id="ARBA00022723"/>
    </source>
</evidence>
<dbReference type="GO" id="GO:0006357">
    <property type="term" value="P:regulation of transcription by RNA polymerase II"/>
    <property type="evidence" value="ECO:0000318"/>
    <property type="project" value="GO_Central"/>
</dbReference>
<dbReference type="SUPFAM" id="SSF57667">
    <property type="entry name" value="beta-beta-alpha zinc fingers"/>
    <property type="match status" value="1"/>
</dbReference>
<dbReference type="OrthoDB" id="6365676at2759"/>
<dbReference type="PROSITE" id="PS00028">
    <property type="entry name" value="ZINC_FINGER_C2H2_1"/>
    <property type="match status" value="2"/>
</dbReference>
<dbReference type="PANTHER" id="PTHR40626:SF11">
    <property type="entry name" value="ZINC FINGER PROTEIN YPR022C"/>
    <property type="match status" value="1"/>
</dbReference>
<dbReference type="GO" id="GO:0008270">
    <property type="term" value="F:zinc ion binding"/>
    <property type="evidence" value="ECO:0007669"/>
    <property type="project" value="UniProtKB-KW"/>
</dbReference>
<feature type="compositionally biased region" description="Basic and acidic residues" evidence="8">
    <location>
        <begin position="1354"/>
        <end position="1363"/>
    </location>
</feature>
<proteinExistence type="predicted"/>
<feature type="region of interest" description="Disordered" evidence="8">
    <location>
        <begin position="125"/>
        <end position="237"/>
    </location>
</feature>
<dbReference type="KEGG" id="uma:UMAG_05804"/>
<accession>A0A0D1BVP4</accession>
<feature type="compositionally biased region" description="Low complexity" evidence="8">
    <location>
        <begin position="713"/>
        <end position="723"/>
    </location>
</feature>